<dbReference type="SUPFAM" id="SSF57903">
    <property type="entry name" value="FYVE/PHD zinc finger"/>
    <property type="match status" value="3"/>
</dbReference>
<dbReference type="PANTHER" id="PTHR10694:SF133">
    <property type="entry name" value="LYSINE-SPECIFIC DEMETHYLASE JMJ17"/>
    <property type="match status" value="1"/>
</dbReference>
<dbReference type="InterPro" id="IPR019786">
    <property type="entry name" value="Zinc_finger_PHD-type_CS"/>
</dbReference>
<dbReference type="Proteomes" id="UP000006038">
    <property type="component" value="Chromosome 6"/>
</dbReference>
<evidence type="ECO:0000259" key="10">
    <source>
        <dbReference type="PROSITE" id="PS51011"/>
    </source>
</evidence>
<dbReference type="Gene3D" id="1.25.40.10">
    <property type="entry name" value="Tetratricopeptide repeat domain"/>
    <property type="match status" value="1"/>
</dbReference>
<dbReference type="InterPro" id="IPR013083">
    <property type="entry name" value="Znf_RING/FYVE/PHD"/>
</dbReference>
<evidence type="ECO:0000256" key="2">
    <source>
        <dbReference type="ARBA" id="ARBA00022723"/>
    </source>
</evidence>
<accession>J3MHW7</accession>
<dbReference type="PROSITE" id="PS51184">
    <property type="entry name" value="JMJC"/>
    <property type="match status" value="1"/>
</dbReference>
<dbReference type="Pfam" id="PF02375">
    <property type="entry name" value="JmjN"/>
    <property type="match status" value="1"/>
</dbReference>
<dbReference type="FunFam" id="1.10.150.60:FF:000019">
    <property type="entry name" value="Transcription factor jumonji (JmjC) domain-containing protein"/>
    <property type="match status" value="1"/>
</dbReference>
<dbReference type="InterPro" id="IPR019787">
    <property type="entry name" value="Znf_PHD-finger"/>
</dbReference>
<keyword evidence="4 7" id="KW-0863">Zinc-finger</keyword>
<dbReference type="GO" id="GO:0003677">
    <property type="term" value="F:DNA binding"/>
    <property type="evidence" value="ECO:0007669"/>
    <property type="project" value="InterPro"/>
</dbReference>
<dbReference type="OMA" id="NIWDEYC"/>
<keyword evidence="2" id="KW-0479">Metal-binding</keyword>
<reference evidence="13" key="1">
    <citation type="journal article" date="2013" name="Nat. Commun.">
        <title>Whole-genome sequencing of Oryza brachyantha reveals mechanisms underlying Oryza genome evolution.</title>
        <authorList>
            <person name="Chen J."/>
            <person name="Huang Q."/>
            <person name="Gao D."/>
            <person name="Wang J."/>
            <person name="Lang Y."/>
            <person name="Liu T."/>
            <person name="Li B."/>
            <person name="Bai Z."/>
            <person name="Luis Goicoechea J."/>
            <person name="Liang C."/>
            <person name="Chen C."/>
            <person name="Zhang W."/>
            <person name="Sun S."/>
            <person name="Liao Y."/>
            <person name="Zhang X."/>
            <person name="Yang L."/>
            <person name="Song C."/>
            <person name="Wang M."/>
            <person name="Shi J."/>
            <person name="Liu G."/>
            <person name="Liu J."/>
            <person name="Zhou H."/>
            <person name="Zhou W."/>
            <person name="Yu Q."/>
            <person name="An N."/>
            <person name="Chen Y."/>
            <person name="Cai Q."/>
            <person name="Wang B."/>
            <person name="Liu B."/>
            <person name="Min J."/>
            <person name="Huang Y."/>
            <person name="Wu H."/>
            <person name="Li Z."/>
            <person name="Zhang Y."/>
            <person name="Yin Y."/>
            <person name="Song W."/>
            <person name="Jiang J."/>
            <person name="Jackson S.A."/>
            <person name="Wing R.A."/>
            <person name="Wang J."/>
            <person name="Chen M."/>
        </authorList>
    </citation>
    <scope>NUCLEOTIDE SEQUENCE [LARGE SCALE GENOMIC DNA]</scope>
    <source>
        <strain evidence="13">cv. IRGC 101232</strain>
    </source>
</reference>
<keyword evidence="14" id="KW-1185">Reference proteome</keyword>
<dbReference type="Pfam" id="PF02373">
    <property type="entry name" value="JmjC"/>
    <property type="match status" value="1"/>
</dbReference>
<dbReference type="CDD" id="cd15489">
    <property type="entry name" value="PHD_SF"/>
    <property type="match status" value="1"/>
</dbReference>
<dbReference type="InterPro" id="IPR001606">
    <property type="entry name" value="ARID_dom"/>
</dbReference>
<keyword evidence="5" id="KW-0862">Zinc</keyword>
<dbReference type="InterPro" id="IPR011011">
    <property type="entry name" value="Znf_FYVE_PHD"/>
</dbReference>
<dbReference type="InterPro" id="IPR013637">
    <property type="entry name" value="Lys_sp_deMease-like_dom"/>
</dbReference>
<dbReference type="Gene3D" id="1.10.150.60">
    <property type="entry name" value="ARID DNA-binding domain"/>
    <property type="match status" value="1"/>
</dbReference>
<dbReference type="GO" id="GO:0005634">
    <property type="term" value="C:nucleus"/>
    <property type="evidence" value="ECO:0007669"/>
    <property type="project" value="UniProtKB-SubCell"/>
</dbReference>
<dbReference type="SUPFAM" id="SSF51197">
    <property type="entry name" value="Clavaminate synthase-like"/>
    <property type="match status" value="1"/>
</dbReference>
<keyword evidence="3" id="KW-0677">Repeat</keyword>
<dbReference type="SMART" id="SM00545">
    <property type="entry name" value="JmjN"/>
    <property type="match status" value="1"/>
</dbReference>
<dbReference type="CDD" id="cd15543">
    <property type="entry name" value="PHD_RSF1"/>
    <property type="match status" value="1"/>
</dbReference>
<feature type="compositionally biased region" description="Basic and acidic residues" evidence="8">
    <location>
        <begin position="829"/>
        <end position="841"/>
    </location>
</feature>
<dbReference type="PANTHER" id="PTHR10694">
    <property type="entry name" value="LYSINE-SPECIFIC DEMETHYLASE"/>
    <property type="match status" value="1"/>
</dbReference>
<organism evidence="13">
    <name type="scientific">Oryza brachyantha</name>
    <name type="common">malo sina</name>
    <dbReference type="NCBI Taxonomy" id="4533"/>
    <lineage>
        <taxon>Eukaryota</taxon>
        <taxon>Viridiplantae</taxon>
        <taxon>Streptophyta</taxon>
        <taxon>Embryophyta</taxon>
        <taxon>Tracheophyta</taxon>
        <taxon>Spermatophyta</taxon>
        <taxon>Magnoliopsida</taxon>
        <taxon>Liliopsida</taxon>
        <taxon>Poales</taxon>
        <taxon>Poaceae</taxon>
        <taxon>BOP clade</taxon>
        <taxon>Oryzoideae</taxon>
        <taxon>Oryzeae</taxon>
        <taxon>Oryzinae</taxon>
        <taxon>Oryza</taxon>
    </lineage>
</organism>
<feature type="domain" description="JmjN" evidence="11">
    <location>
        <begin position="630"/>
        <end position="671"/>
    </location>
</feature>
<dbReference type="Pfam" id="PF08429">
    <property type="entry name" value="PLU-1"/>
    <property type="match status" value="2"/>
</dbReference>
<protein>
    <recommendedName>
        <fullName evidence="15">PHD-type domain-containing protein</fullName>
    </recommendedName>
</protein>
<feature type="compositionally biased region" description="Low complexity" evidence="8">
    <location>
        <begin position="35"/>
        <end position="47"/>
    </location>
</feature>
<dbReference type="GO" id="GO:0032452">
    <property type="term" value="F:histone demethylase activity"/>
    <property type="evidence" value="ECO:0007669"/>
    <property type="project" value="TreeGrafter"/>
</dbReference>
<evidence type="ECO:0000256" key="4">
    <source>
        <dbReference type="ARBA" id="ARBA00022771"/>
    </source>
</evidence>
<evidence type="ECO:0000256" key="3">
    <source>
        <dbReference type="ARBA" id="ARBA00022737"/>
    </source>
</evidence>
<evidence type="ECO:0000259" key="12">
    <source>
        <dbReference type="PROSITE" id="PS51184"/>
    </source>
</evidence>
<evidence type="ECO:0000256" key="5">
    <source>
        <dbReference type="ARBA" id="ARBA00022833"/>
    </source>
</evidence>
<feature type="domain" description="JmjC" evidence="12">
    <location>
        <begin position="1034"/>
        <end position="1183"/>
    </location>
</feature>
<feature type="region of interest" description="Disordered" evidence="8">
    <location>
        <begin position="215"/>
        <end position="254"/>
    </location>
</feature>
<dbReference type="InterPro" id="IPR001965">
    <property type="entry name" value="Znf_PHD"/>
</dbReference>
<dbReference type="SUPFAM" id="SSF46774">
    <property type="entry name" value="ARID-like"/>
    <property type="match status" value="1"/>
</dbReference>
<dbReference type="SMART" id="SM01014">
    <property type="entry name" value="ARID"/>
    <property type="match status" value="1"/>
</dbReference>
<dbReference type="Gene3D" id="3.30.40.10">
    <property type="entry name" value="Zinc/RING finger domain, C3HC4 (zinc finger)"/>
    <property type="match status" value="3"/>
</dbReference>
<dbReference type="PROSITE" id="PS01359">
    <property type="entry name" value="ZF_PHD_1"/>
    <property type="match status" value="2"/>
</dbReference>
<evidence type="ECO:0000313" key="13">
    <source>
        <dbReference type="EnsemblPlants" id="OB06G36110.1"/>
    </source>
</evidence>
<evidence type="ECO:0000259" key="11">
    <source>
        <dbReference type="PROSITE" id="PS51183"/>
    </source>
</evidence>
<evidence type="ECO:0008006" key="15">
    <source>
        <dbReference type="Google" id="ProtNLM"/>
    </source>
</evidence>
<dbReference type="SMART" id="SM00501">
    <property type="entry name" value="BRIGHT"/>
    <property type="match status" value="1"/>
</dbReference>
<feature type="region of interest" description="Disordered" evidence="8">
    <location>
        <begin position="806"/>
        <end position="845"/>
    </location>
</feature>
<feature type="region of interest" description="Disordered" evidence="8">
    <location>
        <begin position="22"/>
        <end position="48"/>
    </location>
</feature>
<feature type="domain" description="PHD-type" evidence="9">
    <location>
        <begin position="2286"/>
        <end position="2333"/>
    </location>
</feature>
<feature type="domain" description="PHD-type" evidence="9">
    <location>
        <begin position="893"/>
        <end position="943"/>
    </location>
</feature>
<dbReference type="SUPFAM" id="SSF48452">
    <property type="entry name" value="TPR-like"/>
    <property type="match status" value="1"/>
</dbReference>
<comment type="subcellular location">
    <subcellularLocation>
        <location evidence="1">Nucleus</location>
    </subcellularLocation>
</comment>
<dbReference type="InterPro" id="IPR003347">
    <property type="entry name" value="JmjC_dom"/>
</dbReference>
<dbReference type="SMART" id="SM00558">
    <property type="entry name" value="JmjC"/>
    <property type="match status" value="1"/>
</dbReference>
<dbReference type="GO" id="GO:0000785">
    <property type="term" value="C:chromatin"/>
    <property type="evidence" value="ECO:0007669"/>
    <property type="project" value="TreeGrafter"/>
</dbReference>
<dbReference type="Gene3D" id="2.60.120.650">
    <property type="entry name" value="Cupin"/>
    <property type="match status" value="2"/>
</dbReference>
<dbReference type="STRING" id="4533.J3MHW7"/>
<evidence type="ECO:0000313" key="14">
    <source>
        <dbReference type="Proteomes" id="UP000006038"/>
    </source>
</evidence>
<dbReference type="Pfam" id="PF02928">
    <property type="entry name" value="zf-C5HC2"/>
    <property type="match status" value="1"/>
</dbReference>
<dbReference type="InterPro" id="IPR004198">
    <property type="entry name" value="Znf_C5HC2"/>
</dbReference>
<sequence>MAMTMPCSSAVTITAAAAAAPSSSSHPEVPRLRARPGPLRLRPAAPRCSSTSYNGWADLAAEPDLAFPLQPSHTLLPLFLLPVAALSLPRLPPLPLLAAAFAAGFATRHLASTPTHSHRLAALLADLDAQLRALSSSSSSSDPTILLDAANQLRDATRLAAQGGSTTMFGDAVKEAASYFASLARDTMRDLTFSSPRKKPKETKAAAAAALTLDTANSPSPQAQQQEDGNELLGSATNANTTHTEDKPLAARSARGSPIALDMLPFDMDDHGLDDPGFGAHRKEDDGVERMVSKRRYGRHTVRNDCFQQGRLAAESMESPLLERTLEIRDRSYRLKIECRGSKSQPNEARQGASDHIVDNPTSSKSIDDESIAMDSDGEEFSHNVIEAAEVLRKARECMMARDDEETADSLLYKSARLLSTAVALKPSSLVAVGQLGNTYLLHGELKLKVSRELRTLLVNSGALLNGRYRVSRSRKLDRRILSRENISSALIDVCEECESLLVEAGRSYRMALSIDSSDVKALHNWGLALIFRAQLLADIGPEAAVDADQVYLAAIDKFDAMLSKSNTYAPEALYRWGIALQQRSYLRSGNNKEKIRLLEQAKSMFEDVLYVEADNKTKNPKFRQEIKKAPVFRPTEEEFADPLAFVARIRPLAEPYGICRIVPPPSWSPPPVLDVSSFSFPTKRQPINRLLARLAPADPDTFLLDYRRFLKASSAHQRGRKKALPKSPALSDGRPLDLCRLFHAVKRFGGYDGACAGKCWGDVVRLVDDKAPRHVSECAKHVIAQLYYEHLYQYEQFTNRLPSQNRKQGACGEVESDDQPSFPGLQDGGRDGSDSEREMAGEVSAVGSLKRRNSILRKNSTMASHGHHGTTSWKRKRRKVHATPAMVNEAMDQVCEQCNSGLHGDVMLLCDRCDKGWHLYCLSPPLKSVPPGNWYCSECMNSDRNCFGFVHRRKTCQVETFRRFDERVRKRWFGQKSPSRVQVEKQFWEIVEGKAGELEVMYGSDLDTSIYGSGFPRLFDPMPSSLDPVMWKKYCSSPWNLNNFPNLPGSVLRTVRDNIAGVMVPWLYIGMLFSSFCWHVEDHCFYSINYLHWGEPKCWYGVPGAEANAFEQVMRNALPDLFDAQPDLLFHLVTMLNPSILQANGVPVYSVMQEPGLNCAEAVNFATADWLPHGSVGAELYRLYRKAPVLSHEELLYVVAKNGVDNESLPYLQGEMERLFVKEKKCREELWVNGIVKSSLMPPKDNPNFIGSEEDPTCIICRQYLYLSAVSCNCMLSSYVCLEHWKHLCECSPEKHRLLYRHTLAELGDLVCEVSKASLPRENVKQNSLLHNDVCLPERKGVLSAHFEDKDHSLSYAQLAEDWLSKADHILHMPFLDTAYGTALEDAEQFLWGDHNMDSVRSMSAKLIEGKKWASSVRKCLSKIDGFLRCKENCSEKVIYVEIKELTAVRCKPCYEPSLTQLQVYVDKGEIMINEINDALSSRSTVDYLERLYSRVLEFPVELTETSALSCEISSAKSWLKKACDCLEQHKRGIVDIDFLNELKSKELENFLHVVDGANFSIPELNLLNQRYSGACSWVNHANNMVRNLLERNDHHNIVEELTLEEFSVVEKELKKSFCRKQASEALATPSSMEVVNEVIKEASILTIEEEQPFIDLSYKLKTAITWEEKARFILEHSAPLSEFEDHIRCSGNIHVILPSELDMKAEVATAKLWMDKCETYLRPRSDKPASEGFLKVDDLKDLISQPASMKIILDTSALSSVLTNVIEWEHNSQILLHSSRTLLHLNVIDSTIDPLKRNLEDLQDKINAEIEKGLSLGFEFKVLQELKDSFLILGWILNALSFCCVTPLLQDVERLIQQAVNLPASLLAYTLAEILMKGSSWLRKALMFLPDSEMSVKSRLINVENILAEYKEIAVPYPMMVAKLEDAINNHNSWAEQCNAFFMLPDHQSWAGLLRLRDSGQYAAFDSTEMDKVVLEIKKIEEWLTHCHCTLFPDGNNSDSLLPTLLRIRGSMDHASMLYTEDCKQKGFCAICSFGLGDHTTSRCVICQDRYHSSCVEPLLSSMQLAHEWTCPFCFHLENGDLLQNGLQEKIRKGNRPALPALIELHSFAKGFCSGVDELDLLEEIAEKAHKFKSYLMQILHDADSYHGEDLSVMRRSLLVALKATSAAGLYDHQISCSIESLFSQYSWKKQVHFLLCGGKKILIQQVLSLDNEGSNLEICGEDFFKLEINKIKETSLHWLAKAEKTTLDSGELALDLVYGLITEGENLTVHVEKELKLLRDRSVLYCICRKPYDDRAMIACDQCDEWYHFDCINLYGPPPKTFYCPACRPNNGGEYISLPCLTHEEDKSTDKAVPHTPPASCDEAGRAEAIRCHSNSQWERAHIRVDLVKLLRCHSETDNSWRESKRVLHRTARRRSNFVGLL</sequence>
<evidence type="ECO:0000259" key="9">
    <source>
        <dbReference type="PROSITE" id="PS50016"/>
    </source>
</evidence>
<dbReference type="eggNOG" id="KOG1246">
    <property type="taxonomic scope" value="Eukaryota"/>
</dbReference>
<dbReference type="InterPro" id="IPR011990">
    <property type="entry name" value="TPR-like_helical_dom_sf"/>
</dbReference>
<dbReference type="PROSITE" id="PS50016">
    <property type="entry name" value="ZF_PHD_2"/>
    <property type="match status" value="2"/>
</dbReference>
<feature type="region of interest" description="Disordered" evidence="8">
    <location>
        <begin position="339"/>
        <end position="367"/>
    </location>
</feature>
<keyword evidence="6" id="KW-0539">Nucleus</keyword>
<evidence type="ECO:0000256" key="7">
    <source>
        <dbReference type="PROSITE-ProRule" id="PRU00146"/>
    </source>
</evidence>
<name>J3MHW7_ORYBR</name>
<evidence type="ECO:0000256" key="1">
    <source>
        <dbReference type="ARBA" id="ARBA00004123"/>
    </source>
</evidence>
<dbReference type="PROSITE" id="PS51011">
    <property type="entry name" value="ARID"/>
    <property type="match status" value="1"/>
</dbReference>
<dbReference type="GO" id="GO:0010468">
    <property type="term" value="P:regulation of gene expression"/>
    <property type="evidence" value="ECO:0007669"/>
    <property type="project" value="TreeGrafter"/>
</dbReference>
<feature type="domain" description="ARID" evidence="10">
    <location>
        <begin position="697"/>
        <end position="800"/>
    </location>
</feature>
<dbReference type="EnsemblPlants" id="OB06G36110.1">
    <property type="protein sequence ID" value="OB06G36110.1"/>
    <property type="gene ID" value="OB06G36110"/>
</dbReference>
<feature type="compositionally biased region" description="Polar residues" evidence="8">
    <location>
        <begin position="215"/>
        <end position="227"/>
    </location>
</feature>
<dbReference type="PROSITE" id="PS51183">
    <property type="entry name" value="JMJN"/>
    <property type="match status" value="1"/>
</dbReference>
<dbReference type="Pfam" id="PF00628">
    <property type="entry name" value="PHD"/>
    <property type="match status" value="2"/>
</dbReference>
<dbReference type="InterPro" id="IPR036431">
    <property type="entry name" value="ARID_dom_sf"/>
</dbReference>
<dbReference type="Gramene" id="OB06G36110.1">
    <property type="protein sequence ID" value="OB06G36110.1"/>
    <property type="gene ID" value="OB06G36110"/>
</dbReference>
<proteinExistence type="predicted"/>
<evidence type="ECO:0000256" key="8">
    <source>
        <dbReference type="SAM" id="MobiDB-lite"/>
    </source>
</evidence>
<dbReference type="CDD" id="cd16100">
    <property type="entry name" value="ARID"/>
    <property type="match status" value="1"/>
</dbReference>
<reference evidence="13" key="2">
    <citation type="submission" date="2013-04" db="UniProtKB">
        <authorList>
            <consortium name="EnsemblPlants"/>
        </authorList>
    </citation>
    <scope>IDENTIFICATION</scope>
</reference>
<dbReference type="Pfam" id="PF01388">
    <property type="entry name" value="ARID"/>
    <property type="match status" value="1"/>
</dbReference>
<dbReference type="GO" id="GO:0008270">
    <property type="term" value="F:zinc ion binding"/>
    <property type="evidence" value="ECO:0007669"/>
    <property type="project" value="UniProtKB-KW"/>
</dbReference>
<dbReference type="HOGENOM" id="CLU_000946_1_0_1"/>
<dbReference type="InterPro" id="IPR003349">
    <property type="entry name" value="JmjN"/>
</dbReference>
<evidence type="ECO:0000256" key="6">
    <source>
        <dbReference type="ARBA" id="ARBA00023242"/>
    </source>
</evidence>
<dbReference type="SMART" id="SM00249">
    <property type="entry name" value="PHD"/>
    <property type="match status" value="3"/>
</dbReference>